<organism evidence="7 8">
    <name type="scientific">Mycena chlorophos</name>
    <name type="common">Agaric fungus</name>
    <name type="synonym">Agaricus chlorophos</name>
    <dbReference type="NCBI Taxonomy" id="658473"/>
    <lineage>
        <taxon>Eukaryota</taxon>
        <taxon>Fungi</taxon>
        <taxon>Dikarya</taxon>
        <taxon>Basidiomycota</taxon>
        <taxon>Agaricomycotina</taxon>
        <taxon>Agaricomycetes</taxon>
        <taxon>Agaricomycetidae</taxon>
        <taxon>Agaricales</taxon>
        <taxon>Marasmiineae</taxon>
        <taxon>Mycenaceae</taxon>
        <taxon>Mycena</taxon>
    </lineage>
</organism>
<dbReference type="Gene3D" id="3.40.850.10">
    <property type="entry name" value="Kinesin motor domain"/>
    <property type="match status" value="1"/>
</dbReference>
<dbReference type="GO" id="GO:0016887">
    <property type="term" value="F:ATP hydrolysis activity"/>
    <property type="evidence" value="ECO:0007669"/>
    <property type="project" value="TreeGrafter"/>
</dbReference>
<evidence type="ECO:0000256" key="1">
    <source>
        <dbReference type="ARBA" id="ARBA00022741"/>
    </source>
</evidence>
<reference evidence="7" key="1">
    <citation type="submission" date="2020-05" db="EMBL/GenBank/DDBJ databases">
        <title>Mycena genomes resolve the evolution of fungal bioluminescence.</title>
        <authorList>
            <person name="Tsai I.J."/>
        </authorList>
    </citation>
    <scope>NUCLEOTIDE SEQUENCE</scope>
    <source>
        <strain evidence="7">110903Hualien_Pintung</strain>
    </source>
</reference>
<feature type="binding site" evidence="3">
    <location>
        <begin position="158"/>
        <end position="165"/>
    </location>
    <ligand>
        <name>ATP</name>
        <dbReference type="ChEBI" id="CHEBI:30616"/>
    </ligand>
</feature>
<dbReference type="InterPro" id="IPR036961">
    <property type="entry name" value="Kinesin_motor_dom_sf"/>
</dbReference>
<dbReference type="PROSITE" id="PS00411">
    <property type="entry name" value="KINESIN_MOTOR_1"/>
    <property type="match status" value="1"/>
</dbReference>
<dbReference type="GO" id="GO:0008017">
    <property type="term" value="F:microtubule binding"/>
    <property type="evidence" value="ECO:0007669"/>
    <property type="project" value="InterPro"/>
</dbReference>
<feature type="coiled-coil region" evidence="5">
    <location>
        <begin position="324"/>
        <end position="358"/>
    </location>
</feature>
<dbReference type="AlphaFoldDB" id="A0A8H6STU2"/>
<gene>
    <name evidence="7" type="ORF">HMN09_00727700</name>
</gene>
<keyword evidence="8" id="KW-1185">Reference proteome</keyword>
<keyword evidence="2 3" id="KW-0067">ATP-binding</keyword>
<dbReference type="InterPro" id="IPR001752">
    <property type="entry name" value="Kinesin_motor_dom"/>
</dbReference>
<comment type="similarity">
    <text evidence="3 4">Belongs to the TRAFAC class myosin-kinesin ATPase superfamily. Kinesin family.</text>
</comment>
<evidence type="ECO:0000256" key="2">
    <source>
        <dbReference type="ARBA" id="ARBA00022840"/>
    </source>
</evidence>
<dbReference type="InterPro" id="IPR019821">
    <property type="entry name" value="Kinesin_motor_CS"/>
</dbReference>
<dbReference type="Pfam" id="PF00225">
    <property type="entry name" value="Kinesin"/>
    <property type="match status" value="1"/>
</dbReference>
<keyword evidence="4" id="KW-0493">Microtubule</keyword>
<evidence type="ECO:0000259" key="6">
    <source>
        <dbReference type="PROSITE" id="PS50067"/>
    </source>
</evidence>
<dbReference type="GO" id="GO:0005524">
    <property type="term" value="F:ATP binding"/>
    <property type="evidence" value="ECO:0007669"/>
    <property type="project" value="UniProtKB-UniRule"/>
</dbReference>
<dbReference type="GO" id="GO:0005871">
    <property type="term" value="C:kinesin complex"/>
    <property type="evidence" value="ECO:0007669"/>
    <property type="project" value="TreeGrafter"/>
</dbReference>
<dbReference type="Proteomes" id="UP000613580">
    <property type="component" value="Unassembled WGS sequence"/>
</dbReference>
<dbReference type="InterPro" id="IPR027417">
    <property type="entry name" value="P-loop_NTPase"/>
</dbReference>
<dbReference type="GO" id="GO:0005874">
    <property type="term" value="C:microtubule"/>
    <property type="evidence" value="ECO:0007669"/>
    <property type="project" value="UniProtKB-KW"/>
</dbReference>
<dbReference type="OrthoDB" id="3176171at2759"/>
<comment type="caution">
    <text evidence="7">The sequence shown here is derived from an EMBL/GenBank/DDBJ whole genome shotgun (WGS) entry which is preliminary data.</text>
</comment>
<evidence type="ECO:0000256" key="5">
    <source>
        <dbReference type="SAM" id="Coils"/>
    </source>
</evidence>
<dbReference type="EMBL" id="JACAZE010000009">
    <property type="protein sequence ID" value="KAF7305743.1"/>
    <property type="molecule type" value="Genomic_DNA"/>
</dbReference>
<feature type="domain" description="Kinesin motor" evidence="6">
    <location>
        <begin position="49"/>
        <end position="424"/>
    </location>
</feature>
<accession>A0A8H6STU2</accession>
<dbReference type="GO" id="GO:0007018">
    <property type="term" value="P:microtubule-based movement"/>
    <property type="evidence" value="ECO:0007669"/>
    <property type="project" value="InterPro"/>
</dbReference>
<name>A0A8H6STU2_MYCCL</name>
<evidence type="ECO:0000313" key="7">
    <source>
        <dbReference type="EMBL" id="KAF7305743.1"/>
    </source>
</evidence>
<dbReference type="InterPro" id="IPR027640">
    <property type="entry name" value="Kinesin-like_fam"/>
</dbReference>
<keyword evidence="3 4" id="KW-0505">Motor protein</keyword>
<keyword evidence="5" id="KW-0175">Coiled coil</keyword>
<dbReference type="GO" id="GO:0003777">
    <property type="term" value="F:microtubule motor activity"/>
    <property type="evidence" value="ECO:0007669"/>
    <property type="project" value="InterPro"/>
</dbReference>
<sequence>MASSATVTTTQLPTYRALLEEWENKRAPVKGFSVPLAELKPLTKDASKDVIVAFRTRPSLPNEAAEKFHANPDDENASTEPVEFCAGVTVASAEPGVFVAHVPGMKWNGPTLAHETYEADLAFGPDVENEEVFQRTVVVNDLLALSLSGGVACILAYGQTGSGKTFTMESIEHRVARDLFDTARAVGRRFVQAQGPDTASSPELETGDIFEFQVTFLELLGRHASDLLEVTDKVDEQGNPIRTEVAVREDKVGNVRPNLISTAVRTSEELEALINRALSHRRTTATLRNATSSRSHAMLTITIKNTLLPYAEEGQLILVDLAGSERYEDSKDHDKQRMEEARENNKSLMNLKECVRAKAKMAAEDGFVHIPWRANKLTMLLKPIFDIESRQPSKAMIIAHVSPHIQDTVHSTNTLSYAAPFLTIPPKPRGPVPYDAEDPRTWDHDKTIEWLTKYFTKLARKSQLAEWKVKARAAELAGRRLKPLPEDAPVDIGVDVLKICPPGSTAKNLGTLYTPQFVEACLAARTASDDKLTQDQLKMRAVDVIGNLFYLILTAKTRKRNEIMKSRKKLVTNDVYGGGAAGAGRRCGGPRGADGAGAGMVRDYAEGGQGCKGG</sequence>
<protein>
    <recommendedName>
        <fullName evidence="4">Kinesin-like protein</fullName>
    </recommendedName>
</protein>
<dbReference type="PRINTS" id="PR00380">
    <property type="entry name" value="KINESINHEAVY"/>
</dbReference>
<evidence type="ECO:0000256" key="4">
    <source>
        <dbReference type="RuleBase" id="RU000394"/>
    </source>
</evidence>
<dbReference type="PANTHER" id="PTHR24115">
    <property type="entry name" value="KINESIN-RELATED"/>
    <property type="match status" value="1"/>
</dbReference>
<evidence type="ECO:0000313" key="8">
    <source>
        <dbReference type="Proteomes" id="UP000613580"/>
    </source>
</evidence>
<dbReference type="SUPFAM" id="SSF52540">
    <property type="entry name" value="P-loop containing nucleoside triphosphate hydrolases"/>
    <property type="match status" value="1"/>
</dbReference>
<keyword evidence="1 3" id="KW-0547">Nucleotide-binding</keyword>
<proteinExistence type="inferred from homology"/>
<dbReference type="SMART" id="SM00129">
    <property type="entry name" value="KISc"/>
    <property type="match status" value="1"/>
</dbReference>
<dbReference type="PROSITE" id="PS50067">
    <property type="entry name" value="KINESIN_MOTOR_2"/>
    <property type="match status" value="1"/>
</dbReference>
<evidence type="ECO:0000256" key="3">
    <source>
        <dbReference type="PROSITE-ProRule" id="PRU00283"/>
    </source>
</evidence>